<evidence type="ECO:0000313" key="4">
    <source>
        <dbReference type="RefSeq" id="XP_022155998.1"/>
    </source>
</evidence>
<dbReference type="InterPro" id="IPR025724">
    <property type="entry name" value="GAG-pre-integrase_dom"/>
</dbReference>
<dbReference type="GeneID" id="111022973"/>
<protein>
    <submittedName>
        <fullName evidence="4">Uncharacterized protein LOC111022973</fullName>
    </submittedName>
</protein>
<feature type="domain" description="GAG-pre-integrase" evidence="1">
    <location>
        <begin position="153"/>
        <end position="219"/>
    </location>
</feature>
<dbReference type="RefSeq" id="XP_022155998.1">
    <property type="nucleotide sequence ID" value="XM_022300306.1"/>
</dbReference>
<evidence type="ECO:0000259" key="2">
    <source>
        <dbReference type="Pfam" id="PF22936"/>
    </source>
</evidence>
<dbReference type="InterPro" id="IPR054722">
    <property type="entry name" value="PolX-like_BBD"/>
</dbReference>
<dbReference type="Pfam" id="PF13976">
    <property type="entry name" value="gag_pre-integrs"/>
    <property type="match status" value="1"/>
</dbReference>
<feature type="domain" description="Retrovirus-related Pol polyprotein from transposon TNT 1-94-like beta-barrel" evidence="2">
    <location>
        <begin position="49"/>
        <end position="125"/>
    </location>
</feature>
<proteinExistence type="predicted"/>
<evidence type="ECO:0000259" key="1">
    <source>
        <dbReference type="Pfam" id="PF13976"/>
    </source>
</evidence>
<dbReference type="Pfam" id="PF22936">
    <property type="entry name" value="Pol_BBD"/>
    <property type="match status" value="1"/>
</dbReference>
<evidence type="ECO:0000313" key="3">
    <source>
        <dbReference type="Proteomes" id="UP000504603"/>
    </source>
</evidence>
<reference evidence="4" key="1">
    <citation type="submission" date="2025-08" db="UniProtKB">
        <authorList>
            <consortium name="RefSeq"/>
        </authorList>
    </citation>
    <scope>IDENTIFICATION</scope>
    <source>
        <strain evidence="4">OHB3-1</strain>
    </source>
</reference>
<organism evidence="3 4">
    <name type="scientific">Momordica charantia</name>
    <name type="common">Bitter gourd</name>
    <name type="synonym">Balsam pear</name>
    <dbReference type="NCBI Taxonomy" id="3673"/>
    <lineage>
        <taxon>Eukaryota</taxon>
        <taxon>Viridiplantae</taxon>
        <taxon>Streptophyta</taxon>
        <taxon>Embryophyta</taxon>
        <taxon>Tracheophyta</taxon>
        <taxon>Spermatophyta</taxon>
        <taxon>Magnoliopsida</taxon>
        <taxon>eudicotyledons</taxon>
        <taxon>Gunneridae</taxon>
        <taxon>Pentapetalae</taxon>
        <taxon>rosids</taxon>
        <taxon>fabids</taxon>
        <taxon>Cucurbitales</taxon>
        <taxon>Cucurbitaceae</taxon>
        <taxon>Momordiceae</taxon>
        <taxon>Momordica</taxon>
    </lineage>
</organism>
<dbReference type="Proteomes" id="UP000504603">
    <property type="component" value="Unplaced"/>
</dbReference>
<name>A0A6J1DPE4_MOMCH</name>
<dbReference type="AlphaFoldDB" id="A0A6J1DPE4"/>
<keyword evidence="3" id="KW-1185">Reference proteome</keyword>
<accession>A0A6J1DPE4</accession>
<sequence length="223" mass="25223">MKATWDDSDESGSESENEDVANFCFMAHSDKEDEQDDEVCLKASKKSKWYLDSGCSRHMTGDQSKFVTFSKKDGDFVTFSDNKKGKIIGKGSIGNESSILIEDVLLVDGLKHDLLSISQLCDKGFRVVFDKKNCIIENASDRKVLFVGNRDENVYTIDLNDYPISDKCLSVLHDDSWLWHRRLGHASMHLISNISKNSLVRGLPKFKFEKDKVCDACQMVSTM</sequence>
<gene>
    <name evidence="4" type="primary">LOC111022973</name>
</gene>
<dbReference type="OrthoDB" id="1932348at2759"/>
<dbReference type="KEGG" id="mcha:111022973"/>